<keyword evidence="2" id="KW-1185">Reference proteome</keyword>
<proteinExistence type="predicted"/>
<accession>A0A9P7SY09</accession>
<dbReference type="EMBL" id="SRPW01002131">
    <property type="protein sequence ID" value="KAG5995531.1"/>
    <property type="molecule type" value="Genomic_DNA"/>
</dbReference>
<organism evidence="1 2">
    <name type="scientific">Claviceps pusilla</name>
    <dbReference type="NCBI Taxonomy" id="123648"/>
    <lineage>
        <taxon>Eukaryota</taxon>
        <taxon>Fungi</taxon>
        <taxon>Dikarya</taxon>
        <taxon>Ascomycota</taxon>
        <taxon>Pezizomycotina</taxon>
        <taxon>Sordariomycetes</taxon>
        <taxon>Hypocreomycetidae</taxon>
        <taxon>Hypocreales</taxon>
        <taxon>Clavicipitaceae</taxon>
        <taxon>Claviceps</taxon>
    </lineage>
</organism>
<gene>
    <name evidence="1" type="ORF">E4U43_003016</name>
</gene>
<dbReference type="Proteomes" id="UP000748025">
    <property type="component" value="Unassembled WGS sequence"/>
</dbReference>
<reference evidence="1" key="1">
    <citation type="journal article" date="2020" name="bioRxiv">
        <title>Whole genome comparisons of ergot fungi reveals the divergence and evolution of species within the genus Claviceps are the result of varying mechanisms driving genome evolution and host range expansion.</title>
        <authorList>
            <person name="Wyka S.A."/>
            <person name="Mondo S.J."/>
            <person name="Liu M."/>
            <person name="Dettman J."/>
            <person name="Nalam V."/>
            <person name="Broders K.D."/>
        </authorList>
    </citation>
    <scope>NUCLEOTIDE SEQUENCE</scope>
    <source>
        <strain evidence="1">CCC 602</strain>
    </source>
</reference>
<dbReference type="AlphaFoldDB" id="A0A9P7SY09"/>
<sequence length="66" mass="7119">MYTAYLAAADQRPVTKRLPRPMSSLLQSRATQSAARRMRGCKAHASVSYSALAAFACSSHIGSWCA</sequence>
<protein>
    <submittedName>
        <fullName evidence="1">Uncharacterized protein</fullName>
    </submittedName>
</protein>
<comment type="caution">
    <text evidence="1">The sequence shown here is derived from an EMBL/GenBank/DDBJ whole genome shotgun (WGS) entry which is preliminary data.</text>
</comment>
<name>A0A9P7SY09_9HYPO</name>
<evidence type="ECO:0000313" key="1">
    <source>
        <dbReference type="EMBL" id="KAG5995531.1"/>
    </source>
</evidence>
<evidence type="ECO:0000313" key="2">
    <source>
        <dbReference type="Proteomes" id="UP000748025"/>
    </source>
</evidence>